<dbReference type="Gene3D" id="3.40.50.300">
    <property type="entry name" value="P-loop containing nucleotide triphosphate hydrolases"/>
    <property type="match status" value="1"/>
</dbReference>
<evidence type="ECO:0000256" key="1">
    <source>
        <dbReference type="SAM" id="Phobius"/>
    </source>
</evidence>
<dbReference type="EnsemblMetazoa" id="Aqu2.1.21118_001">
    <property type="protein sequence ID" value="Aqu2.1.21118_001"/>
    <property type="gene ID" value="Aqu2.1.21118"/>
</dbReference>
<dbReference type="GO" id="GO:0050659">
    <property type="term" value="F:N-acetylgalactosamine 4-sulfate 6-O-sulfotransferase activity"/>
    <property type="evidence" value="ECO:0007669"/>
    <property type="project" value="TreeGrafter"/>
</dbReference>
<dbReference type="GO" id="GO:0032259">
    <property type="term" value="P:methylation"/>
    <property type="evidence" value="ECO:0007669"/>
    <property type="project" value="InterPro"/>
</dbReference>
<keyword evidence="1" id="KW-0812">Transmembrane</keyword>
<dbReference type="Gene3D" id="3.40.50.150">
    <property type="entry name" value="Vaccinia Virus protein VP39"/>
    <property type="match status" value="1"/>
</dbReference>
<protein>
    <recommendedName>
        <fullName evidence="2">Sulfotransferase domain-containing protein</fullName>
    </recommendedName>
</protein>
<accession>A0A1X7U0X0</accession>
<organism evidence="3">
    <name type="scientific">Amphimedon queenslandica</name>
    <name type="common">Sponge</name>
    <dbReference type="NCBI Taxonomy" id="400682"/>
    <lineage>
        <taxon>Eukaryota</taxon>
        <taxon>Metazoa</taxon>
        <taxon>Porifera</taxon>
        <taxon>Demospongiae</taxon>
        <taxon>Heteroscleromorpha</taxon>
        <taxon>Haplosclerida</taxon>
        <taxon>Niphatidae</taxon>
        <taxon>Amphimedon</taxon>
    </lineage>
</organism>
<dbReference type="OrthoDB" id="8068875at2759"/>
<dbReference type="Pfam" id="PF00685">
    <property type="entry name" value="Sulfotransfer_1"/>
    <property type="match status" value="1"/>
</dbReference>
<dbReference type="GO" id="GO:0003676">
    <property type="term" value="F:nucleic acid binding"/>
    <property type="evidence" value="ECO:0007669"/>
    <property type="project" value="InterPro"/>
</dbReference>
<dbReference type="SUPFAM" id="SSF53335">
    <property type="entry name" value="S-adenosyl-L-methionine-dependent methyltransferases"/>
    <property type="match status" value="1"/>
</dbReference>
<keyword evidence="1" id="KW-0472">Membrane</keyword>
<evidence type="ECO:0000259" key="2">
    <source>
        <dbReference type="Pfam" id="PF00685"/>
    </source>
</evidence>
<proteinExistence type="predicted"/>
<reference evidence="3" key="1">
    <citation type="submission" date="2017-05" db="UniProtKB">
        <authorList>
            <consortium name="EnsemblMetazoa"/>
        </authorList>
    </citation>
    <scope>IDENTIFICATION</scope>
</reference>
<dbReference type="InterPro" id="IPR002052">
    <property type="entry name" value="DNA_methylase_N6_adenine_CS"/>
</dbReference>
<dbReference type="InterPro" id="IPR000863">
    <property type="entry name" value="Sulfotransferase_dom"/>
</dbReference>
<dbReference type="STRING" id="400682.A0A1X7U0X0"/>
<dbReference type="InParanoid" id="A0A1X7U0X0"/>
<dbReference type="PANTHER" id="PTHR15723:SF0">
    <property type="entry name" value="CARBOHYDRATE SULFOTRANSFERASE 15"/>
    <property type="match status" value="1"/>
</dbReference>
<dbReference type="InterPro" id="IPR029063">
    <property type="entry name" value="SAM-dependent_MTases_sf"/>
</dbReference>
<feature type="transmembrane region" description="Helical" evidence="1">
    <location>
        <begin position="218"/>
        <end position="239"/>
    </location>
</feature>
<dbReference type="AlphaFoldDB" id="A0A1X7U0X0"/>
<dbReference type="Pfam" id="PF06325">
    <property type="entry name" value="PrmA"/>
    <property type="match status" value="1"/>
</dbReference>
<dbReference type="GO" id="GO:0019319">
    <property type="term" value="P:hexose biosynthetic process"/>
    <property type="evidence" value="ECO:0007669"/>
    <property type="project" value="TreeGrafter"/>
</dbReference>
<dbReference type="PANTHER" id="PTHR15723">
    <property type="entry name" value="CARBOHYDRATE SULFOTRANSFERASE 15"/>
    <property type="match status" value="1"/>
</dbReference>
<keyword evidence="1" id="KW-1133">Transmembrane helix</keyword>
<dbReference type="InterPro" id="IPR052654">
    <property type="entry name" value="CS_Sulfotransferase"/>
</dbReference>
<dbReference type="PROSITE" id="PS00092">
    <property type="entry name" value="N6_MTASE"/>
    <property type="match status" value="1"/>
</dbReference>
<sequence length="652" mass="74206">MAANRRLRMKNKQLLSFLQEMDTLESAGYPRHVWDMEQYPTPPDLASELLINLELVERAIEGRTVVDLGCGSGILGLGCLLLGAERVTAIDIDPNCVKLTQSNANDLGISSDQLSVIQYDIKTIDTDQFDRADTVIMNPPFGTKDQEGIDRIFVEKGLGMATNVYSLHKSSTVAYWRKAAANELHCNINIISEIQFPIERLIKLSVSEMWVIGRRKRIVLVTVTASIIGLFLAICLFTPSTTTDTHFISGGNGNLPNPDIDHLPTQNLTVYTCSRPSSSSTIIKHDLKQIKGIFRHYVPKSFDPKYKNYCWRSQLKLSALPHTVPDLRHYYESHQLADYQVNELIQKAGGAVDGINGDTLTCIPSVFMAGFPKSGSTYIYKLLSQHPSVSPGKVKEPHFWTSFPFQNKNNYNKLAVLTYLANFKHASNCSSTDSDCVTIDASQSLIWNTRYTISDCTLPRVFRELFPNAKFIINMREPTSRTYSDFHSFSLNDCSQFFKSVLLSEVFDRKMKSETGHFSSCLQSHSLHYCTQESINYPAKVFKDCGEVRLGSSVYVSHVKRWLAFFPRDQFLFLRLDDIINDLYGTMKEIWSFLGVRVLSQEEFAELKKRVIRKPKEYNSMKDSTRQLLDDFFRPFNEELAETLGDNKFIWK</sequence>
<name>A0A1X7U0X0_AMPQE</name>
<dbReference type="InterPro" id="IPR027417">
    <property type="entry name" value="P-loop_NTPase"/>
</dbReference>
<dbReference type="GO" id="GO:0008168">
    <property type="term" value="F:methyltransferase activity"/>
    <property type="evidence" value="ECO:0007669"/>
    <property type="project" value="InterPro"/>
</dbReference>
<dbReference type="CDD" id="cd02440">
    <property type="entry name" value="AdoMet_MTases"/>
    <property type="match status" value="1"/>
</dbReference>
<evidence type="ECO:0000313" key="3">
    <source>
        <dbReference type="EnsemblMetazoa" id="Aqu2.1.21118_001"/>
    </source>
</evidence>
<dbReference type="SUPFAM" id="SSF52540">
    <property type="entry name" value="P-loop containing nucleoside triphosphate hydrolases"/>
    <property type="match status" value="1"/>
</dbReference>
<feature type="domain" description="Sulfotransferase" evidence="2">
    <location>
        <begin position="365"/>
        <end position="622"/>
    </location>
</feature>